<dbReference type="InterPro" id="IPR052410">
    <property type="entry name" value="DRC5"/>
</dbReference>
<dbReference type="HOGENOM" id="CLU_1879599_0_0_1"/>
<dbReference type="KEGG" id="tet:TTHERM_00582160"/>
<dbReference type="InterPro" id="IPR032675">
    <property type="entry name" value="LRR_dom_sf"/>
</dbReference>
<evidence type="ECO:0000256" key="2">
    <source>
        <dbReference type="ARBA" id="ARBA00022490"/>
    </source>
</evidence>
<evidence type="ECO:0000313" key="6">
    <source>
        <dbReference type="Proteomes" id="UP000009168"/>
    </source>
</evidence>
<keyword evidence="4 5" id="KW-0812">Transmembrane</keyword>
<organism evidence="5 6">
    <name type="scientific">Tetrahymena thermophila (strain SB210)</name>
    <dbReference type="NCBI Taxonomy" id="312017"/>
    <lineage>
        <taxon>Eukaryota</taxon>
        <taxon>Sar</taxon>
        <taxon>Alveolata</taxon>
        <taxon>Ciliophora</taxon>
        <taxon>Intramacronucleata</taxon>
        <taxon>Oligohymenophorea</taxon>
        <taxon>Hymenostomatida</taxon>
        <taxon>Tetrahymenina</taxon>
        <taxon>Tetrahymenidae</taxon>
        <taxon>Tetrahymena</taxon>
    </lineage>
</organism>
<dbReference type="PANTHER" id="PTHR24107">
    <property type="entry name" value="YNEIN REGULATORY COMPLEX SUBUNIT 5"/>
    <property type="match status" value="1"/>
</dbReference>
<name>Q23Q74_TETTS</name>
<dbReference type="SUPFAM" id="SSF52047">
    <property type="entry name" value="RNI-like"/>
    <property type="match status" value="1"/>
</dbReference>
<keyword evidence="3" id="KW-0206">Cytoskeleton</keyword>
<keyword evidence="2" id="KW-0963">Cytoplasm</keyword>
<proteinExistence type="predicted"/>
<reference evidence="6" key="1">
    <citation type="journal article" date="2006" name="PLoS Biol.">
        <title>Macronuclear genome sequence of the ciliate Tetrahymena thermophila, a model eukaryote.</title>
        <authorList>
            <person name="Eisen J.A."/>
            <person name="Coyne R.S."/>
            <person name="Wu M."/>
            <person name="Wu D."/>
            <person name="Thiagarajan M."/>
            <person name="Wortman J.R."/>
            <person name="Badger J.H."/>
            <person name="Ren Q."/>
            <person name="Amedeo P."/>
            <person name="Jones K.M."/>
            <person name="Tallon L.J."/>
            <person name="Delcher A.L."/>
            <person name="Salzberg S.L."/>
            <person name="Silva J.C."/>
            <person name="Haas B.J."/>
            <person name="Majoros W.H."/>
            <person name="Farzad M."/>
            <person name="Carlton J.M."/>
            <person name="Smith R.K. Jr."/>
            <person name="Garg J."/>
            <person name="Pearlman R.E."/>
            <person name="Karrer K.M."/>
            <person name="Sun L."/>
            <person name="Manning G."/>
            <person name="Elde N.C."/>
            <person name="Turkewitz A.P."/>
            <person name="Asai D.J."/>
            <person name="Wilkes D.E."/>
            <person name="Wang Y."/>
            <person name="Cai H."/>
            <person name="Collins K."/>
            <person name="Stewart B.A."/>
            <person name="Lee S.R."/>
            <person name="Wilamowska K."/>
            <person name="Weinberg Z."/>
            <person name="Ruzzo W.L."/>
            <person name="Wloga D."/>
            <person name="Gaertig J."/>
            <person name="Frankel J."/>
            <person name="Tsao C.-C."/>
            <person name="Gorovsky M.A."/>
            <person name="Keeling P.J."/>
            <person name="Waller R.F."/>
            <person name="Patron N.J."/>
            <person name="Cherry J.M."/>
            <person name="Stover N.A."/>
            <person name="Krieger C.J."/>
            <person name="del Toro C."/>
            <person name="Ryder H.F."/>
            <person name="Williamson S.C."/>
            <person name="Barbeau R.A."/>
            <person name="Hamilton E.P."/>
            <person name="Orias E."/>
        </authorList>
    </citation>
    <scope>NUCLEOTIDE SEQUENCE [LARGE SCALE GENOMIC DNA]</scope>
    <source>
        <strain evidence="6">SB210</strain>
    </source>
</reference>
<dbReference type="AlphaFoldDB" id="Q23Q74"/>
<dbReference type="PANTHER" id="PTHR24107:SF2">
    <property type="entry name" value="NLR FAMILY CARD DOMAIN CONTAINING 3"/>
    <property type="match status" value="1"/>
</dbReference>
<dbReference type="GO" id="GO:0005856">
    <property type="term" value="C:cytoskeleton"/>
    <property type="evidence" value="ECO:0007669"/>
    <property type="project" value="UniProtKB-SubCell"/>
</dbReference>
<dbReference type="Proteomes" id="UP000009168">
    <property type="component" value="Unassembled WGS sequence"/>
</dbReference>
<feature type="transmembrane region" description="Helical" evidence="4">
    <location>
        <begin position="43"/>
        <end position="66"/>
    </location>
</feature>
<keyword evidence="4" id="KW-0472">Membrane</keyword>
<accession>Q23Q74</accession>
<evidence type="ECO:0000256" key="3">
    <source>
        <dbReference type="ARBA" id="ARBA00023212"/>
    </source>
</evidence>
<keyword evidence="6" id="KW-1185">Reference proteome</keyword>
<evidence type="ECO:0000256" key="4">
    <source>
        <dbReference type="SAM" id="Phobius"/>
    </source>
</evidence>
<gene>
    <name evidence="5" type="ORF">TTHERM_00582160</name>
</gene>
<sequence length="422" mass="49822">MYLIFKKPKYCFYLFQLLFLQSLFEQVLKLFKQRIQINKINQFSKFFSTFIVFCYLFKKLICFLFFDNLSKLRINLQRQTQVKRIYFKKLMSSQINAKFTCLVDFLSQEKYDQSQIQLKLSNSLFDKNNSEQFIQELKKYSQLTKLALRLVLNQLSSDIGSILGNGFSQMSNLQSLELILDQCEYDDNINIIGLLNLLTSCIKLKYLNIQLNENKLNNQRLQNITQNIQKCKDLTDLSLNLSECWIDDDGVQILSGIITEFQYLININLNLSCNFIGAKGVIDLGKQLSQVVNLKKLQLSMNYNHFRNAGIANLIEEISQCRSLQYLDLQLEKNKLSSQYFSELSIQFLKFVNLSTLKLSFIQNYIQDEGLIEFGRNLKRIKCLKRFIINIEENNQISYEAIFLFYQRIIKIRMLVEHFINF</sequence>
<dbReference type="GeneID" id="7843431"/>
<dbReference type="EMBL" id="GG662649">
    <property type="protein sequence ID" value="EAR98710.2"/>
    <property type="molecule type" value="Genomic_DNA"/>
</dbReference>
<keyword evidence="4" id="KW-1133">Transmembrane helix</keyword>
<comment type="subcellular location">
    <subcellularLocation>
        <location evidence="1">Cytoplasm</location>
        <location evidence="1">Cytoskeleton</location>
    </subcellularLocation>
</comment>
<protein>
    <submittedName>
        <fullName evidence="5">Transmembrane protein, putative</fullName>
    </submittedName>
</protein>
<dbReference type="RefSeq" id="XP_001018955.2">
    <property type="nucleotide sequence ID" value="XM_001018955.2"/>
</dbReference>
<evidence type="ECO:0000313" key="5">
    <source>
        <dbReference type="EMBL" id="EAR98710.2"/>
    </source>
</evidence>
<evidence type="ECO:0000256" key="1">
    <source>
        <dbReference type="ARBA" id="ARBA00004245"/>
    </source>
</evidence>
<dbReference type="Gene3D" id="3.80.10.10">
    <property type="entry name" value="Ribonuclease Inhibitor"/>
    <property type="match status" value="2"/>
</dbReference>
<dbReference type="InParanoid" id="Q23Q74"/>